<proteinExistence type="predicted"/>
<keyword evidence="3" id="KW-1185">Reference proteome</keyword>
<reference evidence="2" key="1">
    <citation type="submission" date="2021-07" db="EMBL/GenBank/DDBJ databases">
        <authorList>
            <person name="Durling M."/>
        </authorList>
    </citation>
    <scope>NUCLEOTIDE SEQUENCE</scope>
</reference>
<evidence type="ECO:0000256" key="1">
    <source>
        <dbReference type="SAM" id="SignalP"/>
    </source>
</evidence>
<accession>A0A9N9PGX5</accession>
<dbReference type="OrthoDB" id="2349272at2759"/>
<feature type="signal peptide" evidence="1">
    <location>
        <begin position="1"/>
        <end position="19"/>
    </location>
</feature>
<organism evidence="2 3">
    <name type="scientific">Hymenoscyphus fraxineus</name>
    <dbReference type="NCBI Taxonomy" id="746836"/>
    <lineage>
        <taxon>Eukaryota</taxon>
        <taxon>Fungi</taxon>
        <taxon>Dikarya</taxon>
        <taxon>Ascomycota</taxon>
        <taxon>Pezizomycotina</taxon>
        <taxon>Leotiomycetes</taxon>
        <taxon>Helotiales</taxon>
        <taxon>Helotiaceae</taxon>
        <taxon>Hymenoscyphus</taxon>
    </lineage>
</organism>
<evidence type="ECO:0000313" key="3">
    <source>
        <dbReference type="Proteomes" id="UP000696280"/>
    </source>
</evidence>
<dbReference type="AlphaFoldDB" id="A0A9N9PGX5"/>
<sequence>MLLNVITLALLGSLVGASAIPKNPPRHVFGASYLKSRAAGAQAVDQLLQIAPKSKSCDGASFKDECRTAAEAAPFLIKAMADYQITVPNEIAAVLALIALESGEFQYNTNHFPEPGRPGQGTRNMQMPDFNLAYAKSIPALKEPLEKITTADTTAGMSPDQLNAIRALVLPDEYSWGSAAWFLTTKCASSRSAIQAGGDAGLKAYAACVGVEVDADRTKYYNQAQSAFGLKPYNLHPVLPPLYESHPVFLWLPLESRVGHGPVGVIGAFQC</sequence>
<evidence type="ECO:0000313" key="2">
    <source>
        <dbReference type="EMBL" id="CAG8952339.1"/>
    </source>
</evidence>
<feature type="chain" id="PRO_5040150678" evidence="1">
    <location>
        <begin position="20"/>
        <end position="271"/>
    </location>
</feature>
<gene>
    <name evidence="2" type="ORF">HYFRA_00001085</name>
</gene>
<keyword evidence="1" id="KW-0732">Signal</keyword>
<dbReference type="Proteomes" id="UP000696280">
    <property type="component" value="Unassembled WGS sequence"/>
</dbReference>
<name>A0A9N9PGX5_9HELO</name>
<comment type="caution">
    <text evidence="2">The sequence shown here is derived from an EMBL/GenBank/DDBJ whole genome shotgun (WGS) entry which is preliminary data.</text>
</comment>
<dbReference type="EMBL" id="CAJVRL010000045">
    <property type="protein sequence ID" value="CAG8952339.1"/>
    <property type="molecule type" value="Genomic_DNA"/>
</dbReference>
<protein>
    <submittedName>
        <fullName evidence="2">Uncharacterized protein</fullName>
    </submittedName>
</protein>